<evidence type="ECO:0000256" key="3">
    <source>
        <dbReference type="ARBA" id="ARBA00022777"/>
    </source>
</evidence>
<dbReference type="Pfam" id="PF13185">
    <property type="entry name" value="GAF_2"/>
    <property type="match status" value="1"/>
</dbReference>
<dbReference type="GO" id="GO:0000160">
    <property type="term" value="P:phosphorelay signal transduction system"/>
    <property type="evidence" value="ECO:0007669"/>
    <property type="project" value="InterPro"/>
</dbReference>
<evidence type="ECO:0000313" key="7">
    <source>
        <dbReference type="EMBL" id="MBI4596620.1"/>
    </source>
</evidence>
<dbReference type="Gene3D" id="3.40.50.2300">
    <property type="match status" value="1"/>
</dbReference>
<dbReference type="SMART" id="SM00448">
    <property type="entry name" value="REC"/>
    <property type="match status" value="1"/>
</dbReference>
<name>A0A933GNZ7_UNCTE</name>
<reference evidence="7" key="1">
    <citation type="submission" date="2020-07" db="EMBL/GenBank/DDBJ databases">
        <title>Huge and variable diversity of episymbiotic CPR bacteria and DPANN archaea in groundwater ecosystems.</title>
        <authorList>
            <person name="He C.Y."/>
            <person name="Keren R."/>
            <person name="Whittaker M."/>
            <person name="Farag I.F."/>
            <person name="Doudna J."/>
            <person name="Cate J.H.D."/>
            <person name="Banfield J.F."/>
        </authorList>
    </citation>
    <scope>NUCLEOTIDE SEQUENCE</scope>
    <source>
        <strain evidence="7">NC_groundwater_1482_Ag_S-0.65um_47_24</strain>
    </source>
</reference>
<evidence type="ECO:0000256" key="2">
    <source>
        <dbReference type="ARBA" id="ARBA00022679"/>
    </source>
</evidence>
<dbReference type="InterPro" id="IPR003018">
    <property type="entry name" value="GAF"/>
</dbReference>
<feature type="coiled-coil region" evidence="5">
    <location>
        <begin position="141"/>
        <end position="172"/>
    </location>
</feature>
<sequence>MENKEVILIFEDDESQATTLYDILSNHGYYPVIADNFTRAQPLLPSTALALIDLRLSEKSGIDILQELKQANPAAEAIIITGFADTKSAIESLNLGAYAYLEKPVDPEKLLFLIKKALDRRTLYLAVQRREQEIKGLNVIASDILNERVLLMEEAEEKEKRLARLYQGINLAFHSLDPLEAGKELLPLISEITGANYASLTLVGQDLSEEKRTDYFREIKPFEIQPRARGMRHEILRTGQPLIIPDLTKQINPAPNPAISAASLKSLAGFPLKIKDTIYAFLFLYSLEEDAFAQHEEIIASFADLCAIPLRTTLYFREAEKARHIWESAIDNMRPGMVLMDRDRRILKANKAFSQMVRMPSDDLFGKKACTLVHGCPEPIKDCPMEKACQTGEPALITTKEPFLNIKKLQLRVIPIKEADGNISHFLHTFLDPKALYP</sequence>
<dbReference type="Pfam" id="PF00989">
    <property type="entry name" value="PAS"/>
    <property type="match status" value="1"/>
</dbReference>
<proteinExistence type="predicted"/>
<dbReference type="EMBL" id="JACQWF010000418">
    <property type="protein sequence ID" value="MBI4596620.1"/>
    <property type="molecule type" value="Genomic_DNA"/>
</dbReference>
<dbReference type="GO" id="GO:0016301">
    <property type="term" value="F:kinase activity"/>
    <property type="evidence" value="ECO:0007669"/>
    <property type="project" value="UniProtKB-KW"/>
</dbReference>
<dbReference type="Pfam" id="PF00072">
    <property type="entry name" value="Response_reg"/>
    <property type="match status" value="1"/>
</dbReference>
<evidence type="ECO:0000256" key="4">
    <source>
        <dbReference type="PROSITE-ProRule" id="PRU00169"/>
    </source>
</evidence>
<dbReference type="InterPro" id="IPR035965">
    <property type="entry name" value="PAS-like_dom_sf"/>
</dbReference>
<dbReference type="InterPro" id="IPR029016">
    <property type="entry name" value="GAF-like_dom_sf"/>
</dbReference>
<dbReference type="InterPro" id="IPR013767">
    <property type="entry name" value="PAS_fold"/>
</dbReference>
<dbReference type="InterPro" id="IPR011006">
    <property type="entry name" value="CheY-like_superfamily"/>
</dbReference>
<dbReference type="PANTHER" id="PTHR44591">
    <property type="entry name" value="STRESS RESPONSE REGULATOR PROTEIN 1"/>
    <property type="match status" value="1"/>
</dbReference>
<keyword evidence="5" id="KW-0175">Coiled coil</keyword>
<dbReference type="Proteomes" id="UP000772181">
    <property type="component" value="Unassembled WGS sequence"/>
</dbReference>
<gene>
    <name evidence="7" type="ORF">HY730_09655</name>
</gene>
<dbReference type="InterPro" id="IPR001789">
    <property type="entry name" value="Sig_transdc_resp-reg_receiver"/>
</dbReference>
<dbReference type="PROSITE" id="PS50110">
    <property type="entry name" value="RESPONSE_REGULATORY"/>
    <property type="match status" value="1"/>
</dbReference>
<dbReference type="AlphaFoldDB" id="A0A933GNZ7"/>
<protein>
    <submittedName>
        <fullName evidence="7">Response regulator</fullName>
    </submittedName>
</protein>
<dbReference type="SUPFAM" id="SSF55781">
    <property type="entry name" value="GAF domain-like"/>
    <property type="match status" value="1"/>
</dbReference>
<evidence type="ECO:0000256" key="1">
    <source>
        <dbReference type="ARBA" id="ARBA00022553"/>
    </source>
</evidence>
<comment type="caution">
    <text evidence="7">The sequence shown here is derived from an EMBL/GenBank/DDBJ whole genome shotgun (WGS) entry which is preliminary data.</text>
</comment>
<dbReference type="Gene3D" id="3.30.450.20">
    <property type="entry name" value="PAS domain"/>
    <property type="match status" value="1"/>
</dbReference>
<keyword evidence="3" id="KW-0418">Kinase</keyword>
<evidence type="ECO:0000259" key="6">
    <source>
        <dbReference type="PROSITE" id="PS50110"/>
    </source>
</evidence>
<dbReference type="SUPFAM" id="SSF52172">
    <property type="entry name" value="CheY-like"/>
    <property type="match status" value="1"/>
</dbReference>
<keyword evidence="2" id="KW-0808">Transferase</keyword>
<dbReference type="GO" id="GO:0006355">
    <property type="term" value="P:regulation of DNA-templated transcription"/>
    <property type="evidence" value="ECO:0007669"/>
    <property type="project" value="InterPro"/>
</dbReference>
<feature type="domain" description="Response regulatory" evidence="6">
    <location>
        <begin position="6"/>
        <end position="118"/>
    </location>
</feature>
<organism evidence="7 8">
    <name type="scientific">Tectimicrobiota bacterium</name>
    <dbReference type="NCBI Taxonomy" id="2528274"/>
    <lineage>
        <taxon>Bacteria</taxon>
        <taxon>Pseudomonadati</taxon>
        <taxon>Nitrospinota/Tectimicrobiota group</taxon>
        <taxon>Candidatus Tectimicrobiota</taxon>
    </lineage>
</organism>
<accession>A0A933GNZ7</accession>
<dbReference type="PANTHER" id="PTHR44591:SF19">
    <property type="entry name" value="TWO-COMPONENT RESPONSE REGULATOR-RELATED"/>
    <property type="match status" value="1"/>
</dbReference>
<feature type="modified residue" description="4-aspartylphosphate" evidence="4">
    <location>
        <position position="53"/>
    </location>
</feature>
<keyword evidence="1 4" id="KW-0597">Phosphoprotein</keyword>
<evidence type="ECO:0000256" key="5">
    <source>
        <dbReference type="SAM" id="Coils"/>
    </source>
</evidence>
<evidence type="ECO:0000313" key="8">
    <source>
        <dbReference type="Proteomes" id="UP000772181"/>
    </source>
</evidence>
<dbReference type="Gene3D" id="3.30.450.40">
    <property type="match status" value="1"/>
</dbReference>
<dbReference type="SUPFAM" id="SSF55785">
    <property type="entry name" value="PYP-like sensor domain (PAS domain)"/>
    <property type="match status" value="1"/>
</dbReference>
<dbReference type="InterPro" id="IPR050595">
    <property type="entry name" value="Bact_response_regulator"/>
</dbReference>